<dbReference type="PANTHER" id="PTHR30558:SF7">
    <property type="entry name" value="TOL-PAL SYSTEM PROTEIN TOLR"/>
    <property type="match status" value="1"/>
</dbReference>
<protein>
    <submittedName>
        <fullName evidence="9">Biopolymer transport protein</fullName>
    </submittedName>
</protein>
<dbReference type="GO" id="GO:0015031">
    <property type="term" value="P:protein transport"/>
    <property type="evidence" value="ECO:0007669"/>
    <property type="project" value="UniProtKB-KW"/>
</dbReference>
<evidence type="ECO:0000256" key="8">
    <source>
        <dbReference type="SAM" id="Phobius"/>
    </source>
</evidence>
<feature type="transmembrane region" description="Helical" evidence="8">
    <location>
        <begin position="6"/>
        <end position="27"/>
    </location>
</feature>
<keyword evidence="7" id="KW-0653">Protein transport</keyword>
<evidence type="ECO:0000256" key="1">
    <source>
        <dbReference type="ARBA" id="ARBA00004162"/>
    </source>
</evidence>
<keyword evidence="5 8" id="KW-1133">Transmembrane helix</keyword>
<gene>
    <name evidence="9" type="primary">tolR</name>
    <name evidence="9" type="ORF">P857_105</name>
</gene>
<dbReference type="GO" id="GO:0005886">
    <property type="term" value="C:plasma membrane"/>
    <property type="evidence" value="ECO:0007669"/>
    <property type="project" value="UniProtKB-SubCell"/>
</dbReference>
<dbReference type="Gene3D" id="3.30.420.270">
    <property type="match status" value="1"/>
</dbReference>
<evidence type="ECO:0000256" key="5">
    <source>
        <dbReference type="ARBA" id="ARBA00022989"/>
    </source>
</evidence>
<keyword evidence="10" id="KW-1185">Reference proteome</keyword>
<evidence type="ECO:0000256" key="2">
    <source>
        <dbReference type="ARBA" id="ARBA00005811"/>
    </source>
</evidence>
<dbReference type="EMBL" id="AXCJ01000009">
    <property type="protein sequence ID" value="ETO91030.1"/>
    <property type="molecule type" value="Genomic_DNA"/>
</dbReference>
<dbReference type="Pfam" id="PF02472">
    <property type="entry name" value="ExbD"/>
    <property type="match status" value="1"/>
</dbReference>
<dbReference type="STRING" id="1401685.P857_105"/>
<evidence type="ECO:0000313" key="10">
    <source>
        <dbReference type="Proteomes" id="UP000018951"/>
    </source>
</evidence>
<organism evidence="9 10">
    <name type="scientific">Candidatus Xenolissoclinum pacificiensis L6</name>
    <dbReference type="NCBI Taxonomy" id="1401685"/>
    <lineage>
        <taxon>Bacteria</taxon>
        <taxon>Pseudomonadati</taxon>
        <taxon>Pseudomonadota</taxon>
        <taxon>Alphaproteobacteria</taxon>
        <taxon>Rickettsiales</taxon>
        <taxon>Anaplasmataceae</taxon>
        <taxon>Candidatus Xenolissoclinum</taxon>
    </lineage>
</organism>
<name>W2UYS7_9RICK</name>
<dbReference type="PANTHER" id="PTHR30558">
    <property type="entry name" value="EXBD MEMBRANE COMPONENT OF PMF-DRIVEN MACROMOLECULE IMPORT SYSTEM"/>
    <property type="match status" value="1"/>
</dbReference>
<sequence length="123" mass="13854">MCVINATPFVDVLLVLLIMFMVVSPFSMSTIDVDLPKVEVTPLQDMILSEEIVITVTKTGMIHFQNKDISLNDLVIELSKYDNSHKKVFLRGDQGVNYESVVQVIHHIRKSGILKVSLVVEEL</sequence>
<comment type="similarity">
    <text evidence="2 7">Belongs to the ExbD/TolR family.</text>
</comment>
<evidence type="ECO:0000256" key="3">
    <source>
        <dbReference type="ARBA" id="ARBA00022475"/>
    </source>
</evidence>
<dbReference type="AlphaFoldDB" id="W2UYS7"/>
<dbReference type="Proteomes" id="UP000018951">
    <property type="component" value="Unassembled WGS sequence"/>
</dbReference>
<reference evidence="9 10" key="1">
    <citation type="journal article" date="2013" name="PLoS ONE">
        <title>Bacterial endosymbiosis in a chordate host: long-term co-evolution and conservation of secondary metabolism.</title>
        <authorList>
            <person name="Kwan J.C."/>
            <person name="Schmidt E.W."/>
        </authorList>
    </citation>
    <scope>NUCLEOTIDE SEQUENCE [LARGE SCALE GENOMIC DNA]</scope>
    <source>
        <strain evidence="10">L6</strain>
    </source>
</reference>
<evidence type="ECO:0000256" key="7">
    <source>
        <dbReference type="RuleBase" id="RU003879"/>
    </source>
</evidence>
<evidence type="ECO:0000256" key="4">
    <source>
        <dbReference type="ARBA" id="ARBA00022692"/>
    </source>
</evidence>
<keyword evidence="6 8" id="KW-0472">Membrane</keyword>
<comment type="caution">
    <text evidence="9">The sequence shown here is derived from an EMBL/GenBank/DDBJ whole genome shotgun (WGS) entry which is preliminary data.</text>
</comment>
<keyword evidence="7" id="KW-0813">Transport</keyword>
<accession>W2UYS7</accession>
<comment type="subcellular location">
    <subcellularLocation>
        <location evidence="1">Cell membrane</location>
        <topology evidence="1">Single-pass membrane protein</topology>
    </subcellularLocation>
    <subcellularLocation>
        <location evidence="7">Cell membrane</location>
        <topology evidence="7">Single-pass type II membrane protein</topology>
    </subcellularLocation>
</comment>
<evidence type="ECO:0000256" key="6">
    <source>
        <dbReference type="ARBA" id="ARBA00023136"/>
    </source>
</evidence>
<keyword evidence="4 7" id="KW-0812">Transmembrane</keyword>
<keyword evidence="3" id="KW-1003">Cell membrane</keyword>
<proteinExistence type="inferred from homology"/>
<dbReference type="InterPro" id="IPR003400">
    <property type="entry name" value="ExbD"/>
</dbReference>
<evidence type="ECO:0000313" key="9">
    <source>
        <dbReference type="EMBL" id="ETO91030.1"/>
    </source>
</evidence>
<dbReference type="GO" id="GO:0022857">
    <property type="term" value="F:transmembrane transporter activity"/>
    <property type="evidence" value="ECO:0007669"/>
    <property type="project" value="InterPro"/>
</dbReference>